<sequence>MAAQKIPGTVKTSLVNIMMSI</sequence>
<comment type="caution">
    <text evidence="1">The sequence shown here is derived from an EMBL/GenBank/DDBJ whole genome shotgun (WGS) entry which is preliminary data.</text>
</comment>
<name>A0A0F9NC06_9ZZZZ</name>
<feature type="non-terminal residue" evidence="1">
    <location>
        <position position="21"/>
    </location>
</feature>
<dbReference type="EMBL" id="LAZR01003562">
    <property type="protein sequence ID" value="KKN17030.1"/>
    <property type="molecule type" value="Genomic_DNA"/>
</dbReference>
<protein>
    <submittedName>
        <fullName evidence="1">Uncharacterized protein</fullName>
    </submittedName>
</protein>
<dbReference type="AlphaFoldDB" id="A0A0F9NC06"/>
<organism evidence="1">
    <name type="scientific">marine sediment metagenome</name>
    <dbReference type="NCBI Taxonomy" id="412755"/>
    <lineage>
        <taxon>unclassified sequences</taxon>
        <taxon>metagenomes</taxon>
        <taxon>ecological metagenomes</taxon>
    </lineage>
</organism>
<proteinExistence type="predicted"/>
<evidence type="ECO:0000313" key="1">
    <source>
        <dbReference type="EMBL" id="KKN17030.1"/>
    </source>
</evidence>
<gene>
    <name evidence="1" type="ORF">LCGC14_0969790</name>
</gene>
<accession>A0A0F9NC06</accession>
<reference evidence="1" key="1">
    <citation type="journal article" date="2015" name="Nature">
        <title>Complex archaea that bridge the gap between prokaryotes and eukaryotes.</title>
        <authorList>
            <person name="Spang A."/>
            <person name="Saw J.H."/>
            <person name="Jorgensen S.L."/>
            <person name="Zaremba-Niedzwiedzka K."/>
            <person name="Martijn J."/>
            <person name="Lind A.E."/>
            <person name="van Eijk R."/>
            <person name="Schleper C."/>
            <person name="Guy L."/>
            <person name="Ettema T.J."/>
        </authorList>
    </citation>
    <scope>NUCLEOTIDE SEQUENCE</scope>
</reference>